<name>A0A6J4URF2_9BACT</name>
<feature type="region of interest" description="Disordered" evidence="1">
    <location>
        <begin position="1"/>
        <end position="27"/>
    </location>
</feature>
<dbReference type="EMBL" id="CADCWG010000147">
    <property type="protein sequence ID" value="CAA9556857.1"/>
    <property type="molecule type" value="Genomic_DNA"/>
</dbReference>
<reference evidence="2" key="1">
    <citation type="submission" date="2020-02" db="EMBL/GenBank/DDBJ databases">
        <authorList>
            <person name="Meier V. D."/>
        </authorList>
    </citation>
    <scope>NUCLEOTIDE SEQUENCE</scope>
    <source>
        <strain evidence="2">AVDCRST_MAG49</strain>
    </source>
</reference>
<evidence type="ECO:0000313" key="2">
    <source>
        <dbReference type="EMBL" id="CAA9556857.1"/>
    </source>
</evidence>
<gene>
    <name evidence="2" type="ORF">AVDCRST_MAG49-2139</name>
</gene>
<dbReference type="AlphaFoldDB" id="A0A6J4URF2"/>
<evidence type="ECO:0000256" key="1">
    <source>
        <dbReference type="SAM" id="MobiDB-lite"/>
    </source>
</evidence>
<sequence length="149" mass="15437">MLAGGDRLPRRRGVELVGDGDDDRVDLGVGEHRGVVAVGAAGLVGGRHPRQEVLGQVADRPELGVARLAAGVEVGGLGDLPAAEDAHPQVPPLRSHAAASPTVLVPPGACAETDWGARAGAPDSAYARRNCGRYRRYRSGRGRCPRGRA</sequence>
<accession>A0A6J4URF2</accession>
<organism evidence="2">
    <name type="scientific">uncultured Thermomicrobiales bacterium</name>
    <dbReference type="NCBI Taxonomy" id="1645740"/>
    <lineage>
        <taxon>Bacteria</taxon>
        <taxon>Pseudomonadati</taxon>
        <taxon>Thermomicrobiota</taxon>
        <taxon>Thermomicrobia</taxon>
        <taxon>Thermomicrobiales</taxon>
        <taxon>environmental samples</taxon>
    </lineage>
</organism>
<proteinExistence type="predicted"/>
<protein>
    <submittedName>
        <fullName evidence="2">Uncharacterized protein</fullName>
    </submittedName>
</protein>